<feature type="transmembrane region" description="Helical" evidence="1">
    <location>
        <begin position="137"/>
        <end position="159"/>
    </location>
</feature>
<sequence>MGKTLTSFALIALLTAILMALSLYLAQKAYPFGPIGVGRLESLANSASFIPLAALYFFSAALLMILPLRAASFVLLNATDRLFFTVVALFATIVGCLLARTAFGMPRALWQLWDWQFIFVPAIVVSHLLLDEVRRNVLLRGLGLVIFVAATLACLFWSFRF</sequence>
<dbReference type="EMBL" id="FXBL01000004">
    <property type="protein sequence ID" value="SMH48776.1"/>
    <property type="molecule type" value="Genomic_DNA"/>
</dbReference>
<feature type="transmembrane region" description="Helical" evidence="1">
    <location>
        <begin position="82"/>
        <end position="103"/>
    </location>
</feature>
<evidence type="ECO:0000256" key="1">
    <source>
        <dbReference type="SAM" id="Phobius"/>
    </source>
</evidence>
<evidence type="ECO:0000313" key="2">
    <source>
        <dbReference type="EMBL" id="SMH48776.1"/>
    </source>
</evidence>
<dbReference type="AlphaFoldDB" id="A0A1X7PC59"/>
<protein>
    <submittedName>
        <fullName evidence="2">Uncharacterized protein</fullName>
    </submittedName>
</protein>
<proteinExistence type="predicted"/>
<dbReference type="Proteomes" id="UP000193083">
    <property type="component" value="Unassembled WGS sequence"/>
</dbReference>
<gene>
    <name evidence="2" type="ORF">SAMN02982922_3777</name>
</gene>
<name>A0A1X7PC59_9HYPH</name>
<reference evidence="2 3" key="1">
    <citation type="submission" date="2017-04" db="EMBL/GenBank/DDBJ databases">
        <authorList>
            <person name="Afonso C.L."/>
            <person name="Miller P.J."/>
            <person name="Scott M.A."/>
            <person name="Spackman E."/>
            <person name="Goraichik I."/>
            <person name="Dimitrov K.M."/>
            <person name="Suarez D.L."/>
            <person name="Swayne D.E."/>
        </authorList>
    </citation>
    <scope>NUCLEOTIDE SEQUENCE [LARGE SCALE GENOMIC DNA]</scope>
    <source>
        <strain evidence="2 3">B5P</strain>
    </source>
</reference>
<evidence type="ECO:0000313" key="3">
    <source>
        <dbReference type="Proteomes" id="UP000193083"/>
    </source>
</evidence>
<keyword evidence="3" id="KW-1185">Reference proteome</keyword>
<feature type="transmembrane region" description="Helical" evidence="1">
    <location>
        <begin position="109"/>
        <end position="130"/>
    </location>
</feature>
<accession>A0A1X7PC59</accession>
<feature type="transmembrane region" description="Helical" evidence="1">
    <location>
        <begin position="7"/>
        <end position="26"/>
    </location>
</feature>
<dbReference type="OrthoDB" id="8030171at2"/>
<feature type="transmembrane region" description="Helical" evidence="1">
    <location>
        <begin position="46"/>
        <end position="70"/>
    </location>
</feature>
<organism evidence="2 3">
    <name type="scientific">Mesorhizobium australicum</name>
    <dbReference type="NCBI Taxonomy" id="536018"/>
    <lineage>
        <taxon>Bacteria</taxon>
        <taxon>Pseudomonadati</taxon>
        <taxon>Pseudomonadota</taxon>
        <taxon>Alphaproteobacteria</taxon>
        <taxon>Hyphomicrobiales</taxon>
        <taxon>Phyllobacteriaceae</taxon>
        <taxon>Mesorhizobium</taxon>
    </lineage>
</organism>
<keyword evidence="1" id="KW-0472">Membrane</keyword>
<dbReference type="RefSeq" id="WP_085465557.1">
    <property type="nucleotide sequence ID" value="NZ_FXBL01000004.1"/>
</dbReference>
<keyword evidence="1" id="KW-1133">Transmembrane helix</keyword>
<keyword evidence="1" id="KW-0812">Transmembrane</keyword>